<dbReference type="Proteomes" id="UP001386955">
    <property type="component" value="Unassembled WGS sequence"/>
</dbReference>
<gene>
    <name evidence="1" type="ORF">VNO78_33361</name>
</gene>
<sequence>MAQTDNNNNISTNLVNKKEIEELKGTVKSCTKLDDAAEGDFHEKTKQLYNSIILVTYDVLVNSPKEGTYIVPNSDEVGPLVFGSTILPFYDGAKEDEELVVTNIEQSPSLPPSEFMANKGLIQVTHVRHFRSVELLGCP</sequence>
<organism evidence="1 2">
    <name type="scientific">Psophocarpus tetragonolobus</name>
    <name type="common">Winged bean</name>
    <name type="synonym">Dolichos tetragonolobus</name>
    <dbReference type="NCBI Taxonomy" id="3891"/>
    <lineage>
        <taxon>Eukaryota</taxon>
        <taxon>Viridiplantae</taxon>
        <taxon>Streptophyta</taxon>
        <taxon>Embryophyta</taxon>
        <taxon>Tracheophyta</taxon>
        <taxon>Spermatophyta</taxon>
        <taxon>Magnoliopsida</taxon>
        <taxon>eudicotyledons</taxon>
        <taxon>Gunneridae</taxon>
        <taxon>Pentapetalae</taxon>
        <taxon>rosids</taxon>
        <taxon>fabids</taxon>
        <taxon>Fabales</taxon>
        <taxon>Fabaceae</taxon>
        <taxon>Papilionoideae</taxon>
        <taxon>50 kb inversion clade</taxon>
        <taxon>NPAAA clade</taxon>
        <taxon>indigoferoid/millettioid clade</taxon>
        <taxon>Phaseoleae</taxon>
        <taxon>Psophocarpus</taxon>
    </lineage>
</organism>
<proteinExistence type="predicted"/>
<evidence type="ECO:0000313" key="2">
    <source>
        <dbReference type="Proteomes" id="UP001386955"/>
    </source>
</evidence>
<protein>
    <submittedName>
        <fullName evidence="1">Uncharacterized protein</fullName>
    </submittedName>
</protein>
<dbReference type="AlphaFoldDB" id="A0AAN9P101"/>
<evidence type="ECO:0000313" key="1">
    <source>
        <dbReference type="EMBL" id="KAK7380842.1"/>
    </source>
</evidence>
<name>A0AAN9P101_PSOTE</name>
<keyword evidence="2" id="KW-1185">Reference proteome</keyword>
<dbReference type="EMBL" id="JAYMYS010000009">
    <property type="protein sequence ID" value="KAK7380842.1"/>
    <property type="molecule type" value="Genomic_DNA"/>
</dbReference>
<reference evidence="1 2" key="1">
    <citation type="submission" date="2024-01" db="EMBL/GenBank/DDBJ databases">
        <title>The genomes of 5 underutilized Papilionoideae crops provide insights into root nodulation and disease resistanc.</title>
        <authorList>
            <person name="Jiang F."/>
        </authorList>
    </citation>
    <scope>NUCLEOTIDE SEQUENCE [LARGE SCALE GENOMIC DNA]</scope>
    <source>
        <strain evidence="1">DUOXIRENSHENG_FW03</strain>
        <tissue evidence="1">Leaves</tissue>
    </source>
</reference>
<accession>A0AAN9P101</accession>
<comment type="caution">
    <text evidence="1">The sequence shown here is derived from an EMBL/GenBank/DDBJ whole genome shotgun (WGS) entry which is preliminary data.</text>
</comment>